<dbReference type="CDD" id="cd03357">
    <property type="entry name" value="LbH_MAT_GAT"/>
    <property type="match status" value="1"/>
</dbReference>
<dbReference type="InterPro" id="IPR024688">
    <property type="entry name" value="Mac_dom"/>
</dbReference>
<evidence type="ECO:0000256" key="6">
    <source>
        <dbReference type="ARBA" id="ARBA00055587"/>
    </source>
</evidence>
<dbReference type="PANTHER" id="PTHR23416">
    <property type="entry name" value="SIALIC ACID SYNTHASE-RELATED"/>
    <property type="match status" value="1"/>
</dbReference>
<evidence type="ECO:0000256" key="4">
    <source>
        <dbReference type="ARBA" id="ARBA00022737"/>
    </source>
</evidence>
<sequence length="195" mass="21125">MHLIANNIDGMIVMSELTRMRSGETYNCLDEELKLMRAKTAQLVFQFNHEPNPDIRRQLLAKMGVQLKNSACIEPPLQLTYGCHLSIGENTYINWDAIILDNGQVEVGANVMIGPRVQIYTAAHSLDTKRRLAGDEIAKPVTIGNNVWIGGGAIILPGVTIGDEAVVGAGSVVTKDVAPGDRVVGNPARSIKPKK</sequence>
<keyword evidence="2" id="KW-0536">Nodulation</keyword>
<protein>
    <recommendedName>
        <fullName evidence="7">Nodulation protein L</fullName>
    </recommendedName>
</protein>
<dbReference type="FunFam" id="2.160.10.10:FF:000025">
    <property type="entry name" value="Hexapeptide-repeat containing-acetyltransferase"/>
    <property type="match status" value="1"/>
</dbReference>
<dbReference type="PROSITE" id="PS00101">
    <property type="entry name" value="HEXAPEP_TRANSFERASES"/>
    <property type="match status" value="1"/>
</dbReference>
<comment type="similarity">
    <text evidence="1">Belongs to the transferase hexapeptide repeat family.</text>
</comment>
<keyword evidence="5 9" id="KW-0012">Acyltransferase</keyword>
<dbReference type="GO" id="GO:0008374">
    <property type="term" value="F:O-acyltransferase activity"/>
    <property type="evidence" value="ECO:0007669"/>
    <property type="project" value="TreeGrafter"/>
</dbReference>
<dbReference type="InterPro" id="IPR001451">
    <property type="entry name" value="Hexapep"/>
</dbReference>
<evidence type="ECO:0000256" key="7">
    <source>
        <dbReference type="ARBA" id="ARBA00067695"/>
    </source>
</evidence>
<dbReference type="GO" id="GO:0016407">
    <property type="term" value="F:acetyltransferase activity"/>
    <property type="evidence" value="ECO:0007669"/>
    <property type="project" value="InterPro"/>
</dbReference>
<keyword evidence="3 9" id="KW-0808">Transferase</keyword>
<dbReference type="Gene3D" id="2.160.10.10">
    <property type="entry name" value="Hexapeptide repeat proteins"/>
    <property type="match status" value="1"/>
</dbReference>
<dbReference type="Pfam" id="PF12464">
    <property type="entry name" value="Mac"/>
    <property type="match status" value="1"/>
</dbReference>
<evidence type="ECO:0000256" key="2">
    <source>
        <dbReference type="ARBA" id="ARBA00022458"/>
    </source>
</evidence>
<evidence type="ECO:0000256" key="1">
    <source>
        <dbReference type="ARBA" id="ARBA00007274"/>
    </source>
</evidence>
<evidence type="ECO:0000313" key="9">
    <source>
        <dbReference type="EMBL" id="ARP21065.1"/>
    </source>
</evidence>
<name>A0A1W6V8M0_VIBAL</name>
<proteinExistence type="inferred from homology"/>
<dbReference type="InterPro" id="IPR051159">
    <property type="entry name" value="Hexapeptide_acetyltransf"/>
</dbReference>
<evidence type="ECO:0000256" key="3">
    <source>
        <dbReference type="ARBA" id="ARBA00022679"/>
    </source>
</evidence>
<dbReference type="SUPFAM" id="SSF51161">
    <property type="entry name" value="Trimeric LpxA-like enzymes"/>
    <property type="match status" value="1"/>
</dbReference>
<gene>
    <name evidence="9" type="primary">maa_2</name>
    <name evidence="9" type="ORF">K05K4_43460</name>
</gene>
<dbReference type="AlphaFoldDB" id="A0A1W6V8M0"/>
<dbReference type="EMBL" id="CP017903">
    <property type="protein sequence ID" value="ARP21065.1"/>
    <property type="molecule type" value="Genomic_DNA"/>
</dbReference>
<organism evidence="9">
    <name type="scientific">Vibrio alginolyticus</name>
    <dbReference type="NCBI Taxonomy" id="663"/>
    <lineage>
        <taxon>Bacteria</taxon>
        <taxon>Pseudomonadati</taxon>
        <taxon>Pseudomonadota</taxon>
        <taxon>Gammaproteobacteria</taxon>
        <taxon>Vibrionales</taxon>
        <taxon>Vibrionaceae</taxon>
        <taxon>Vibrio</taxon>
    </lineage>
</organism>
<evidence type="ECO:0000259" key="8">
    <source>
        <dbReference type="SMART" id="SM01266"/>
    </source>
</evidence>
<reference evidence="9" key="1">
    <citation type="submission" date="2016-10" db="EMBL/GenBank/DDBJ databases">
        <title>The High Quality Genome of Vibrio alginolyticus K01M1.</title>
        <authorList>
            <person name="Wendling C."/>
            <person name="Chibani C.M."/>
            <person name="Hertel R."/>
            <person name="Sproer C."/>
            <person name="Bunk B."/>
            <person name="Overmann J."/>
            <person name="Roth O."/>
            <person name="Liesegang H."/>
        </authorList>
    </citation>
    <scope>NUCLEOTIDE SEQUENCE</scope>
    <source>
        <strain evidence="9">K05K4</strain>
    </source>
</reference>
<dbReference type="InterPro" id="IPR011004">
    <property type="entry name" value="Trimer_LpxA-like_sf"/>
</dbReference>
<feature type="domain" description="Maltose/galactoside acetyltransferase" evidence="8">
    <location>
        <begin position="17"/>
        <end position="69"/>
    </location>
</feature>
<dbReference type="Pfam" id="PF00132">
    <property type="entry name" value="Hexapep"/>
    <property type="match status" value="1"/>
</dbReference>
<dbReference type="PANTHER" id="PTHR23416:SF23">
    <property type="entry name" value="ACETYLTRANSFERASE C18B11.09C-RELATED"/>
    <property type="match status" value="1"/>
</dbReference>
<dbReference type="InterPro" id="IPR018357">
    <property type="entry name" value="Hexapep_transf_CS"/>
</dbReference>
<dbReference type="SMART" id="SM01266">
    <property type="entry name" value="Mac"/>
    <property type="match status" value="1"/>
</dbReference>
<keyword evidence="4" id="KW-0677">Repeat</keyword>
<comment type="function">
    <text evidence="6">Acetyltransferase implicated in the O-acetylation of Nod factors.</text>
</comment>
<accession>A0A1W6V8M0</accession>
<evidence type="ECO:0000256" key="5">
    <source>
        <dbReference type="ARBA" id="ARBA00023315"/>
    </source>
</evidence>